<reference evidence="2" key="1">
    <citation type="submission" date="2021-01" db="EMBL/GenBank/DDBJ databases">
        <authorList>
            <consortium name="Genoscope - CEA"/>
            <person name="William W."/>
        </authorList>
    </citation>
    <scope>NUCLEOTIDE SEQUENCE</scope>
</reference>
<evidence type="ECO:0000313" key="3">
    <source>
        <dbReference type="Proteomes" id="UP000683925"/>
    </source>
</evidence>
<evidence type="ECO:0000256" key="1">
    <source>
        <dbReference type="SAM" id="MobiDB-lite"/>
    </source>
</evidence>
<accession>A0A8S1YLD6</accession>
<feature type="region of interest" description="Disordered" evidence="1">
    <location>
        <begin position="28"/>
        <end position="52"/>
    </location>
</feature>
<feature type="compositionally biased region" description="Basic residues" evidence="1">
    <location>
        <begin position="28"/>
        <end position="37"/>
    </location>
</feature>
<protein>
    <submittedName>
        <fullName evidence="2">Uncharacterized protein</fullName>
    </submittedName>
</protein>
<dbReference type="AlphaFoldDB" id="A0A8S1YLD6"/>
<proteinExistence type="predicted"/>
<evidence type="ECO:0000313" key="2">
    <source>
        <dbReference type="EMBL" id="CAD8214328.1"/>
    </source>
</evidence>
<name>A0A8S1YLD6_PAROT</name>
<gene>
    <name evidence="2" type="ORF">POCTA_138.1.T1740007</name>
</gene>
<dbReference type="EMBL" id="CAJJDP010000178">
    <property type="protein sequence ID" value="CAD8214328.1"/>
    <property type="molecule type" value="Genomic_DNA"/>
</dbReference>
<organism evidence="2 3">
    <name type="scientific">Paramecium octaurelia</name>
    <dbReference type="NCBI Taxonomy" id="43137"/>
    <lineage>
        <taxon>Eukaryota</taxon>
        <taxon>Sar</taxon>
        <taxon>Alveolata</taxon>
        <taxon>Ciliophora</taxon>
        <taxon>Intramacronucleata</taxon>
        <taxon>Oligohymenophorea</taxon>
        <taxon>Peniculida</taxon>
        <taxon>Parameciidae</taxon>
        <taxon>Paramecium</taxon>
    </lineage>
</organism>
<keyword evidence="3" id="KW-1185">Reference proteome</keyword>
<sequence length="52" mass="6379">MTLQVLKRNIRTMRYKQQLRVVQVYRKYQGKKEKHSSKREVLINNKTQKKSS</sequence>
<dbReference type="Proteomes" id="UP000683925">
    <property type="component" value="Unassembled WGS sequence"/>
</dbReference>
<comment type="caution">
    <text evidence="2">The sequence shown here is derived from an EMBL/GenBank/DDBJ whole genome shotgun (WGS) entry which is preliminary data.</text>
</comment>